<feature type="compositionally biased region" description="Basic residues" evidence="23">
    <location>
        <begin position="1051"/>
        <end position="1063"/>
    </location>
</feature>
<dbReference type="SUPFAM" id="SSF56091">
    <property type="entry name" value="DNA ligase/mRNA capping enzyme, catalytic domain"/>
    <property type="match status" value="1"/>
</dbReference>
<dbReference type="NCBIfam" id="TIGR02778">
    <property type="entry name" value="ligD_pol"/>
    <property type="match status" value="1"/>
</dbReference>
<evidence type="ECO:0000256" key="23">
    <source>
        <dbReference type="SAM" id="MobiDB-lite"/>
    </source>
</evidence>
<name>A0ABY5PCX9_9ACTN</name>
<evidence type="ECO:0000313" key="26">
    <source>
        <dbReference type="Proteomes" id="UP001058860"/>
    </source>
</evidence>
<keyword evidence="18" id="KW-0511">Multifunctional enzyme</keyword>
<feature type="compositionally biased region" description="Basic and acidic residues" evidence="23">
    <location>
        <begin position="1"/>
        <end position="16"/>
    </location>
</feature>
<feature type="region of interest" description="Disordered" evidence="23">
    <location>
        <begin position="1049"/>
        <end position="1106"/>
    </location>
</feature>
<evidence type="ECO:0000256" key="18">
    <source>
        <dbReference type="ARBA" id="ARBA00023268"/>
    </source>
</evidence>
<evidence type="ECO:0000256" key="15">
    <source>
        <dbReference type="ARBA" id="ARBA00023172"/>
    </source>
</evidence>
<evidence type="ECO:0000256" key="12">
    <source>
        <dbReference type="ARBA" id="ARBA00022840"/>
    </source>
</evidence>
<dbReference type="Gene3D" id="3.30.1490.70">
    <property type="match status" value="1"/>
</dbReference>
<dbReference type="InterPro" id="IPR014145">
    <property type="entry name" value="LigD_pol_dom"/>
</dbReference>
<evidence type="ECO:0000256" key="13">
    <source>
        <dbReference type="ARBA" id="ARBA00022932"/>
    </source>
</evidence>
<dbReference type="InterPro" id="IPR012310">
    <property type="entry name" value="DNA_ligase_ATP-dep_cent"/>
</dbReference>
<feature type="region of interest" description="Disordered" evidence="23">
    <location>
        <begin position="954"/>
        <end position="973"/>
    </location>
</feature>
<keyword evidence="14" id="KW-0238">DNA-binding</keyword>
<gene>
    <name evidence="25" type="primary">ligD</name>
    <name evidence="25" type="ORF">LRS13_17790</name>
</gene>
<feature type="compositionally biased region" description="Low complexity" evidence="23">
    <location>
        <begin position="20"/>
        <end position="29"/>
    </location>
</feature>
<dbReference type="Pfam" id="PF01068">
    <property type="entry name" value="DNA_ligase_A_M"/>
    <property type="match status" value="1"/>
</dbReference>
<dbReference type="GO" id="GO:0003910">
    <property type="term" value="F:DNA ligase (ATP) activity"/>
    <property type="evidence" value="ECO:0007669"/>
    <property type="project" value="UniProtKB-EC"/>
</dbReference>
<evidence type="ECO:0000256" key="11">
    <source>
        <dbReference type="ARBA" id="ARBA00022839"/>
    </source>
</evidence>
<dbReference type="Pfam" id="PF13298">
    <property type="entry name" value="LigD_N"/>
    <property type="match status" value="1"/>
</dbReference>
<dbReference type="InterPro" id="IPR012340">
    <property type="entry name" value="NA-bd_OB-fold"/>
</dbReference>
<dbReference type="NCBIfam" id="TIGR02777">
    <property type="entry name" value="LigD_PE_dom"/>
    <property type="match status" value="1"/>
</dbReference>
<dbReference type="CDD" id="cd07971">
    <property type="entry name" value="OBF_DNA_ligase_LigD"/>
    <property type="match status" value="1"/>
</dbReference>
<dbReference type="Gene3D" id="3.90.920.10">
    <property type="entry name" value="DNA primase, PRIM domain"/>
    <property type="match status" value="1"/>
</dbReference>
<dbReference type="EC" id="6.5.1.1" evidence="2"/>
<dbReference type="SUPFAM" id="SSF50249">
    <property type="entry name" value="Nucleic acid-binding proteins"/>
    <property type="match status" value="1"/>
</dbReference>
<dbReference type="NCBIfam" id="TIGR02779">
    <property type="entry name" value="NHEJ_ligase_lig"/>
    <property type="match status" value="1"/>
</dbReference>
<keyword evidence="7" id="KW-0479">Metal-binding</keyword>
<dbReference type="PANTHER" id="PTHR42705">
    <property type="entry name" value="BIFUNCTIONAL NON-HOMOLOGOUS END JOINING PROTEIN LIGD"/>
    <property type="match status" value="1"/>
</dbReference>
<accession>A0ABY5PCX9</accession>
<dbReference type="InterPro" id="IPR052171">
    <property type="entry name" value="NHEJ_LigD"/>
</dbReference>
<dbReference type="PANTHER" id="PTHR42705:SF2">
    <property type="entry name" value="BIFUNCTIONAL NON-HOMOLOGOUS END JOINING PROTEIN LIGD"/>
    <property type="match status" value="1"/>
</dbReference>
<dbReference type="NCBIfam" id="TIGR02776">
    <property type="entry name" value="NHEJ_ligase_prk"/>
    <property type="match status" value="1"/>
</dbReference>
<dbReference type="Pfam" id="PF21686">
    <property type="entry name" value="LigD_Prim-Pol"/>
    <property type="match status" value="1"/>
</dbReference>
<evidence type="ECO:0000256" key="6">
    <source>
        <dbReference type="ARBA" id="ARBA00022722"/>
    </source>
</evidence>
<protein>
    <recommendedName>
        <fullName evidence="2">DNA ligase (ATP)</fullName>
        <ecNumber evidence="2">6.5.1.1</ecNumber>
    </recommendedName>
    <alternativeName>
        <fullName evidence="19">NHEJ DNA polymerase</fullName>
    </alternativeName>
</protein>
<dbReference type="InterPro" id="IPR014143">
    <property type="entry name" value="NHEJ_ligase_prk"/>
</dbReference>
<comment type="similarity">
    <text evidence="22">In the N-terminal section; belongs to the LigD polymerase family.</text>
</comment>
<evidence type="ECO:0000256" key="19">
    <source>
        <dbReference type="ARBA" id="ARBA00029943"/>
    </source>
</evidence>
<evidence type="ECO:0000256" key="14">
    <source>
        <dbReference type="ARBA" id="ARBA00023125"/>
    </source>
</evidence>
<evidence type="ECO:0000256" key="16">
    <source>
        <dbReference type="ARBA" id="ARBA00023204"/>
    </source>
</evidence>
<keyword evidence="10" id="KW-0378">Hydrolase</keyword>
<evidence type="ECO:0000256" key="22">
    <source>
        <dbReference type="ARBA" id="ARBA00049990"/>
    </source>
</evidence>
<dbReference type="InterPro" id="IPR014144">
    <property type="entry name" value="LigD_PE_domain"/>
</dbReference>
<keyword evidence="5" id="KW-0548">Nucleotidyltransferase</keyword>
<evidence type="ECO:0000256" key="2">
    <source>
        <dbReference type="ARBA" id="ARBA00012727"/>
    </source>
</evidence>
<comment type="catalytic activity">
    <reaction evidence="20">
        <text>ATP + (deoxyribonucleotide)n-3'-hydroxyl + 5'-phospho-(deoxyribonucleotide)m = (deoxyribonucleotide)n+m + AMP + diphosphate.</text>
        <dbReference type="EC" id="6.5.1.1"/>
    </reaction>
</comment>
<comment type="cofactor">
    <cofactor evidence="1">
        <name>Mn(2+)</name>
        <dbReference type="ChEBI" id="CHEBI:29035"/>
    </cofactor>
</comment>
<keyword evidence="26" id="KW-1185">Reference proteome</keyword>
<comment type="similarity">
    <text evidence="21">In the C-terminal section; belongs to the ATP-dependent DNA ligase family.</text>
</comment>
<sequence length="1106" mass="122300">MAESDRLSRYRAKRDAGVTPEPAGDAPAPDAHDGAPRFVVQEHDATRLHWDLRLEHDGVLLSWALPNGVPATPKDNRLAVRTEDHPLEYLEFHGEIPAGQYGAGTMEIYDRGTFEPHKIADDKVEITLHGERVEGRYGLFPLSRDGGSRHEWMIHRMDPPADEARERMPDDVAPMLARPGDLPRDPDGWAFEIKWDGVRALAYGQPGRLTLRSRNRLDITAGYPELRRMRVALGHREVILDGEIVAFDDGGNPSFERLQKRMHVRGEAQVRRLMREVPVVYVVFDLLWLDGHSLMGQTYDERRRALALLDLQDRHWQTPEAVEDGTALLAVTKEQGLEGIVAKRRDGRYEPGRRSAGWVKVTNIARVDAVIVGWLPGEGRRSRGIGSLVVAVEEDGRLRYAGRVGTGFTEQELDRLQGLLEPLTIDHGAVEDERIPREVTWVQPDLTAEVAFRHWTKDGVLRAPSYKGLREDADPTPGFLDTGDAVKGGQLVRVGERELKVTNLEKVLYPATGFAKRDVIAYLVDVAPVLLPHLERRPLTRKRYPDGVEGKAFFEKQAPSHTPEWVDTLAVPSSRRGTVDYVLADDLPTLVWLGNLAALELHTALHRAEHQDTPDTVVFDLDPGPPATIVECCRVALLLQGMLEGLGLQTVAKTSGSKGLQVYLPLNAGEATYAQTKPLARTIAEVLEQAEPDLVVSRMTKTLRPGKVLIDWSQNDPPQDDGERLLPAGARAAHRLHTGDVGGSPGVCRGRRPRTAGVHRAGRRRTGRRAGRPVRRRPVARPVAAQPLVAANGVCHAVWRAGWGRQDRGMDATERACRRRGVPCLRRRGARGGRREGPGRVARRRPGRGPQHAAGAARRRVRAHGPQRCLDRAGDVRLERRAAVSRLAAVAGTDRRHRAGGGAAGDRRHPDGRRRARVGERRDRRRHLRPDPARPRAVRRAPARAHRAVRTAGIAVGRASRRPRAADPRVADLERAEPQALLARRLGDRLPRVAEGRARRGEGRRPRREGRARGPAELLMAGAAVAVPQGRRVVLRCGGGAPVYAVPAQRRGARGRQPSRHARQQGQRGGAVGHRAVVVRGEGPGPRSRVQRDDRPAVAAPARRRA</sequence>
<dbReference type="InterPro" id="IPR014146">
    <property type="entry name" value="LigD_ligase_dom"/>
</dbReference>
<keyword evidence="15" id="KW-0233">DNA recombination</keyword>
<evidence type="ECO:0000256" key="1">
    <source>
        <dbReference type="ARBA" id="ARBA00001936"/>
    </source>
</evidence>
<keyword evidence="4" id="KW-0808">Transferase</keyword>
<evidence type="ECO:0000256" key="17">
    <source>
        <dbReference type="ARBA" id="ARBA00023211"/>
    </source>
</evidence>
<evidence type="ECO:0000256" key="4">
    <source>
        <dbReference type="ARBA" id="ARBA00022679"/>
    </source>
</evidence>
<evidence type="ECO:0000256" key="8">
    <source>
        <dbReference type="ARBA" id="ARBA00022741"/>
    </source>
</evidence>
<dbReference type="InterPro" id="IPR012309">
    <property type="entry name" value="DNA_ligase_ATP-dep_C"/>
</dbReference>
<evidence type="ECO:0000256" key="20">
    <source>
        <dbReference type="ARBA" id="ARBA00034003"/>
    </source>
</evidence>
<evidence type="ECO:0000256" key="9">
    <source>
        <dbReference type="ARBA" id="ARBA00022763"/>
    </source>
</evidence>
<keyword evidence="13" id="KW-0239">DNA-directed DNA polymerase</keyword>
<dbReference type="CDD" id="cd07906">
    <property type="entry name" value="Adenylation_DNA_ligase_LigD_LigC"/>
    <property type="match status" value="1"/>
</dbReference>
<feature type="compositionally biased region" description="Low complexity" evidence="23">
    <location>
        <begin position="1097"/>
        <end position="1106"/>
    </location>
</feature>
<feature type="region of interest" description="Disordered" evidence="23">
    <location>
        <begin position="1"/>
        <end position="34"/>
    </location>
</feature>
<dbReference type="Pfam" id="PF04679">
    <property type="entry name" value="DNA_ligase_A_C"/>
    <property type="match status" value="1"/>
</dbReference>
<evidence type="ECO:0000256" key="10">
    <source>
        <dbReference type="ARBA" id="ARBA00022801"/>
    </source>
</evidence>
<keyword evidence="6" id="KW-0540">Nuclease</keyword>
<keyword evidence="9" id="KW-0227">DNA damage</keyword>
<keyword evidence="16" id="KW-0234">DNA repair</keyword>
<dbReference type="PROSITE" id="PS50160">
    <property type="entry name" value="DNA_LIGASE_A3"/>
    <property type="match status" value="1"/>
</dbReference>
<keyword evidence="11" id="KW-0269">Exonuclease</keyword>
<dbReference type="Proteomes" id="UP001058860">
    <property type="component" value="Chromosome"/>
</dbReference>
<dbReference type="Gene3D" id="3.30.470.30">
    <property type="entry name" value="DNA ligase/mRNA capping enzyme"/>
    <property type="match status" value="1"/>
</dbReference>
<keyword evidence="12" id="KW-0067">ATP-binding</keyword>
<evidence type="ECO:0000256" key="21">
    <source>
        <dbReference type="ARBA" id="ARBA00049981"/>
    </source>
</evidence>
<evidence type="ECO:0000259" key="24">
    <source>
        <dbReference type="PROSITE" id="PS50160"/>
    </source>
</evidence>
<feature type="region of interest" description="Disordered" evidence="23">
    <location>
        <begin position="828"/>
        <end position="868"/>
    </location>
</feature>
<keyword evidence="8" id="KW-0547">Nucleotide-binding</keyword>
<keyword evidence="3 25" id="KW-0436">Ligase</keyword>
<feature type="compositionally biased region" description="Basic residues" evidence="23">
    <location>
        <begin position="760"/>
        <end position="778"/>
    </location>
</feature>
<evidence type="ECO:0000256" key="7">
    <source>
        <dbReference type="ARBA" id="ARBA00022723"/>
    </source>
</evidence>
<keyword evidence="17" id="KW-0464">Manganese</keyword>
<feature type="region of interest" description="Disordered" evidence="23">
    <location>
        <begin position="889"/>
        <end position="949"/>
    </location>
</feature>
<evidence type="ECO:0000256" key="3">
    <source>
        <dbReference type="ARBA" id="ARBA00022598"/>
    </source>
</evidence>
<feature type="region of interest" description="Disordered" evidence="23">
    <location>
        <begin position="992"/>
        <end position="1013"/>
    </location>
</feature>
<evidence type="ECO:0000256" key="5">
    <source>
        <dbReference type="ARBA" id="ARBA00022695"/>
    </source>
</evidence>
<feature type="compositionally biased region" description="Basic residues" evidence="23">
    <location>
        <begin position="936"/>
        <end position="949"/>
    </location>
</feature>
<dbReference type="Gene3D" id="2.40.50.140">
    <property type="entry name" value="Nucleic acid-binding proteins"/>
    <property type="match status" value="1"/>
</dbReference>
<reference evidence="26" key="1">
    <citation type="submission" date="2021-11" db="EMBL/GenBank/DDBJ databases">
        <title>Cultivation dependent microbiological survey of springs from the worlds oldest radium mine currently devoted to the extraction of radon-saturated water.</title>
        <authorList>
            <person name="Kapinusova G."/>
            <person name="Smrhova T."/>
            <person name="Strejcek M."/>
            <person name="Suman J."/>
            <person name="Jani K."/>
            <person name="Pajer P."/>
            <person name="Uhlik O."/>
        </authorList>
    </citation>
    <scope>NUCLEOTIDE SEQUENCE [LARGE SCALE GENOMIC DNA]</scope>
    <source>
        <strain evidence="26">J379</strain>
    </source>
</reference>
<feature type="region of interest" description="Disordered" evidence="23">
    <location>
        <begin position="736"/>
        <end position="778"/>
    </location>
</feature>
<dbReference type="EMBL" id="CP088295">
    <property type="protein sequence ID" value="UUY02533.1"/>
    <property type="molecule type" value="Genomic_DNA"/>
</dbReference>
<feature type="compositionally biased region" description="Basic and acidic residues" evidence="23">
    <location>
        <begin position="964"/>
        <end position="973"/>
    </location>
</feature>
<organism evidence="25 26">
    <name type="scientific">Svornostia abyssi</name>
    <dbReference type="NCBI Taxonomy" id="2898438"/>
    <lineage>
        <taxon>Bacteria</taxon>
        <taxon>Bacillati</taxon>
        <taxon>Actinomycetota</taxon>
        <taxon>Thermoleophilia</taxon>
        <taxon>Solirubrobacterales</taxon>
        <taxon>Baekduiaceae</taxon>
        <taxon>Svornostia</taxon>
    </lineage>
</organism>
<feature type="domain" description="ATP-dependent DNA ligase family profile" evidence="24">
    <location>
        <begin position="272"/>
        <end position="394"/>
    </location>
</feature>
<proteinExistence type="inferred from homology"/>
<evidence type="ECO:0000313" key="25">
    <source>
        <dbReference type="EMBL" id="UUY02533.1"/>
    </source>
</evidence>